<dbReference type="RefSeq" id="WP_146091908.1">
    <property type="nucleotide sequence ID" value="NZ_JBJGBS010000002.1"/>
</dbReference>
<dbReference type="EMBL" id="JBJGBS010000002">
    <property type="protein sequence ID" value="MFO3703506.1"/>
    <property type="molecule type" value="Genomic_DNA"/>
</dbReference>
<evidence type="ECO:0000313" key="1">
    <source>
        <dbReference type="EMBL" id="MFO3703506.1"/>
    </source>
</evidence>
<accession>A0ABW9MHJ0</accession>
<dbReference type="Proteomes" id="UP001637990">
    <property type="component" value="Unassembled WGS sequence"/>
</dbReference>
<comment type="caution">
    <text evidence="1">The sequence shown here is derived from an EMBL/GenBank/DDBJ whole genome shotgun (WGS) entry which is preliminary data.</text>
</comment>
<protein>
    <submittedName>
        <fullName evidence="1">Uncharacterized protein</fullName>
    </submittedName>
</protein>
<sequence length="69" mass="7535">MRRKDVVAQRQADVANAASIPDAYCRGSVSAWQRLALCLRCEVIAAATLARLGNARPMKDIIVLSNDHL</sequence>
<gene>
    <name evidence="1" type="ORF">ACI6Q5_00615</name>
</gene>
<organism evidence="1 2">
    <name type="scientific">Xanthomonas codiaei</name>
    <dbReference type="NCBI Taxonomy" id="56463"/>
    <lineage>
        <taxon>Bacteria</taxon>
        <taxon>Pseudomonadati</taxon>
        <taxon>Pseudomonadota</taxon>
        <taxon>Gammaproteobacteria</taxon>
        <taxon>Lysobacterales</taxon>
        <taxon>Lysobacteraceae</taxon>
        <taxon>Xanthomonas</taxon>
    </lineage>
</organism>
<keyword evidence="2" id="KW-1185">Reference proteome</keyword>
<reference evidence="1 2" key="1">
    <citation type="submission" date="2024-11" db="EMBL/GenBank/DDBJ databases">
        <title>Genome sequencing of Xanthomonas codiaei.</title>
        <authorList>
            <person name="Studholme D.J."/>
        </authorList>
    </citation>
    <scope>NUCLEOTIDE SEQUENCE [LARGE SCALE GENOMIC DNA]</scope>
    <source>
        <strain evidence="1 2">NCPPB 4350</strain>
    </source>
</reference>
<name>A0ABW9MHJ0_9XANT</name>
<evidence type="ECO:0000313" key="2">
    <source>
        <dbReference type="Proteomes" id="UP001637990"/>
    </source>
</evidence>
<proteinExistence type="predicted"/>